<dbReference type="Pfam" id="PF02868">
    <property type="entry name" value="Peptidase_M4_C"/>
    <property type="match status" value="1"/>
</dbReference>
<sequence>MKTKKQSLVVLLSAGIVATSISLPTSSYAATSNNVLSTEKYNEAIKSTEFISGQLTTPSSTKTEDVVFRYVDENKDKYKLGTKSAKESFTVKKQEDDTLGAKVVRLQQTYNGVPVWGSTQVAHVDNKGVLTVFSGTVIPDLDQKLQQPNQKISANEAVSFAEKELGFKPNYDVKPTSELVVYAKDDTVSYAYYVHLGFLSPQPGSHDYFVEAETGKILDHIEVLHAAKNPRNITETVTTGTGKDSFGNTKNLNLLKSNNTYYLADKTRGQGIYTYDAQNQGSDDDTSFLPGVLFSNNTNSFTSKNAQAAVDAHTYAGIVYDYYKKVQGRNSYDGNGAKIVSSVHFGQQYGNAFWSPELKQMVYGDGDGSTRSFTAAIDAVGHELTHAVTESSSNLIYQDESGALNEAMSDIFGTLIEYYNNSTPDYLIGEDLFFQSGQALRSMSDPTQYGDPDHYSKRYTGTNQSKLVHTNSGIINKAAYLIAEGGTHYGVTVNGIGKDKMGKIFYRANTQYLTESATFSQARQALVQSAADLYGTQSAEVTSVNKAFDAVGVK</sequence>
<dbReference type="CDD" id="cd09597">
    <property type="entry name" value="M4_TLP"/>
    <property type="match status" value="1"/>
</dbReference>
<dbReference type="Proteomes" id="UP000219775">
    <property type="component" value="Unassembled WGS sequence"/>
</dbReference>
<keyword evidence="9 13" id="KW-0862">Zinc</keyword>
<feature type="active site" description="Proton donor" evidence="12">
    <location>
        <position position="469"/>
    </location>
</feature>
<comment type="function">
    <text evidence="13">Extracellular zinc metalloprotease.</text>
</comment>
<feature type="chain" id="PRO_5011930589" description="Neutral metalloproteinase" evidence="13">
    <location>
        <begin position="30"/>
        <end position="554"/>
    </location>
</feature>
<dbReference type="InterPro" id="IPR001570">
    <property type="entry name" value="Peptidase_M4_C_domain"/>
</dbReference>
<keyword evidence="4 13" id="KW-0964">Secreted</keyword>
<keyword evidence="11 13" id="KW-0482">Metalloprotease</keyword>
<dbReference type="Pfam" id="PF07504">
    <property type="entry name" value="FTP"/>
    <property type="match status" value="1"/>
</dbReference>
<dbReference type="Gene3D" id="3.10.450.490">
    <property type="match status" value="1"/>
</dbReference>
<dbReference type="PANTHER" id="PTHR33794:SF3">
    <property type="entry name" value="NEUTRAL PROTEASE B"/>
    <property type="match status" value="1"/>
</dbReference>
<evidence type="ECO:0000256" key="10">
    <source>
        <dbReference type="ARBA" id="ARBA00022837"/>
    </source>
</evidence>
<dbReference type="FunFam" id="1.10.390.10:FF:000012">
    <property type="entry name" value="Thermolysin"/>
    <property type="match status" value="1"/>
</dbReference>
<evidence type="ECO:0000259" key="14">
    <source>
        <dbReference type="Pfam" id="PF01447"/>
    </source>
</evidence>
<dbReference type="GO" id="GO:0006508">
    <property type="term" value="P:proteolysis"/>
    <property type="evidence" value="ECO:0007669"/>
    <property type="project" value="UniProtKB-KW"/>
</dbReference>
<evidence type="ECO:0000259" key="15">
    <source>
        <dbReference type="Pfam" id="PF02868"/>
    </source>
</evidence>
<evidence type="ECO:0000256" key="11">
    <source>
        <dbReference type="ARBA" id="ARBA00023049"/>
    </source>
</evidence>
<keyword evidence="8 13" id="KW-0378">Hydrolase</keyword>
<comment type="cofactor">
    <cofactor evidence="1 13">
        <name>Zn(2+)</name>
        <dbReference type="ChEBI" id="CHEBI:29105"/>
    </cofactor>
</comment>
<comment type="subcellular location">
    <subcellularLocation>
        <location evidence="2 13">Secreted</location>
    </subcellularLocation>
</comment>
<dbReference type="RefSeq" id="WP_097850439.1">
    <property type="nucleotide sequence ID" value="NZ_NUBH01000188.1"/>
</dbReference>
<keyword evidence="5 13" id="KW-0645">Protease</keyword>
<evidence type="ECO:0000256" key="9">
    <source>
        <dbReference type="ARBA" id="ARBA00022833"/>
    </source>
</evidence>
<keyword evidence="10" id="KW-0106">Calcium</keyword>
<evidence type="ECO:0000256" key="5">
    <source>
        <dbReference type="ARBA" id="ARBA00022670"/>
    </source>
</evidence>
<gene>
    <name evidence="17" type="ORF">CN613_27095</name>
</gene>
<reference evidence="17 18" key="1">
    <citation type="submission" date="2017-09" db="EMBL/GenBank/DDBJ databases">
        <title>Large-scale bioinformatics analysis of Bacillus genomes uncovers conserved roles of natural products in bacterial physiology.</title>
        <authorList>
            <consortium name="Agbiome Team Llc"/>
            <person name="Bleich R.M."/>
            <person name="Grubbs K.J."/>
            <person name="Santa Maria K.C."/>
            <person name="Allen S.E."/>
            <person name="Farag S."/>
            <person name="Shank E.A."/>
            <person name="Bowers A."/>
        </authorList>
    </citation>
    <scope>NUCLEOTIDE SEQUENCE [LARGE SCALE GENOMIC DNA]</scope>
    <source>
        <strain evidence="17 18">AFS009893</strain>
    </source>
</reference>
<evidence type="ECO:0000256" key="2">
    <source>
        <dbReference type="ARBA" id="ARBA00004613"/>
    </source>
</evidence>
<dbReference type="InterPro" id="IPR011096">
    <property type="entry name" value="FTP_domain"/>
</dbReference>
<dbReference type="PANTHER" id="PTHR33794">
    <property type="entry name" value="BACILLOLYSIN"/>
    <property type="match status" value="1"/>
</dbReference>
<dbReference type="InterPro" id="IPR027268">
    <property type="entry name" value="Peptidase_M4/M1_CTD_sf"/>
</dbReference>
<accession>A0A2C3PJ42</accession>
<dbReference type="Gene3D" id="1.10.390.10">
    <property type="entry name" value="Neutral Protease Domain 2"/>
    <property type="match status" value="1"/>
</dbReference>
<evidence type="ECO:0000256" key="13">
    <source>
        <dbReference type="RuleBase" id="RU366073"/>
    </source>
</evidence>
<evidence type="ECO:0000256" key="6">
    <source>
        <dbReference type="ARBA" id="ARBA00022723"/>
    </source>
</evidence>
<name>A0A2C3PJ42_9BACI</name>
<comment type="caution">
    <text evidence="17">The sequence shown here is derived from an EMBL/GenBank/DDBJ whole genome shotgun (WGS) entry which is preliminary data.</text>
</comment>
<evidence type="ECO:0000259" key="16">
    <source>
        <dbReference type="Pfam" id="PF07504"/>
    </source>
</evidence>
<dbReference type="InterPro" id="IPR050728">
    <property type="entry name" value="Zinc_Metalloprotease_M4"/>
</dbReference>
<evidence type="ECO:0000256" key="7">
    <source>
        <dbReference type="ARBA" id="ARBA00022729"/>
    </source>
</evidence>
<feature type="active site" evidence="12">
    <location>
        <position position="383"/>
    </location>
</feature>
<evidence type="ECO:0000256" key="8">
    <source>
        <dbReference type="ARBA" id="ARBA00022801"/>
    </source>
</evidence>
<dbReference type="GO" id="GO:0046872">
    <property type="term" value="F:metal ion binding"/>
    <property type="evidence" value="ECO:0007669"/>
    <property type="project" value="UniProtKB-UniRule"/>
</dbReference>
<dbReference type="GO" id="GO:0004222">
    <property type="term" value="F:metalloendopeptidase activity"/>
    <property type="evidence" value="ECO:0007669"/>
    <property type="project" value="UniProtKB-UniRule"/>
</dbReference>
<feature type="domain" description="Peptidase M4 C-terminal" evidence="15">
    <location>
        <begin position="393"/>
        <end position="553"/>
    </location>
</feature>
<feature type="domain" description="FTP" evidence="16">
    <location>
        <begin position="88"/>
        <end position="136"/>
    </location>
</feature>
<evidence type="ECO:0000313" key="17">
    <source>
        <dbReference type="EMBL" id="PEM64239.1"/>
    </source>
</evidence>
<dbReference type="SUPFAM" id="SSF55486">
    <property type="entry name" value="Metalloproteases ('zincins'), catalytic domain"/>
    <property type="match status" value="1"/>
</dbReference>
<dbReference type="GO" id="GO:0005576">
    <property type="term" value="C:extracellular region"/>
    <property type="evidence" value="ECO:0007669"/>
    <property type="project" value="UniProtKB-SubCell"/>
</dbReference>
<dbReference type="EC" id="3.4.24.-" evidence="13"/>
<evidence type="ECO:0000256" key="1">
    <source>
        <dbReference type="ARBA" id="ARBA00001947"/>
    </source>
</evidence>
<protein>
    <recommendedName>
        <fullName evidence="13">Neutral metalloproteinase</fullName>
        <ecNumber evidence="13">3.4.24.-</ecNumber>
    </recommendedName>
</protein>
<evidence type="ECO:0000256" key="4">
    <source>
        <dbReference type="ARBA" id="ARBA00022525"/>
    </source>
</evidence>
<dbReference type="InterPro" id="IPR023612">
    <property type="entry name" value="Peptidase_M4"/>
</dbReference>
<comment type="similarity">
    <text evidence="3 13">Belongs to the peptidase M4 family.</text>
</comment>
<evidence type="ECO:0000313" key="18">
    <source>
        <dbReference type="Proteomes" id="UP000219775"/>
    </source>
</evidence>
<evidence type="ECO:0000256" key="12">
    <source>
        <dbReference type="PIRSR" id="PIRSR623612-1"/>
    </source>
</evidence>
<evidence type="ECO:0000256" key="3">
    <source>
        <dbReference type="ARBA" id="ARBA00009388"/>
    </source>
</evidence>
<feature type="domain" description="Peptidase M4" evidence="14">
    <location>
        <begin position="239"/>
        <end position="390"/>
    </location>
</feature>
<dbReference type="PRINTS" id="PR00730">
    <property type="entry name" value="THERMOLYSIN"/>
</dbReference>
<feature type="signal peptide" evidence="13">
    <location>
        <begin position="1"/>
        <end position="29"/>
    </location>
</feature>
<dbReference type="InterPro" id="IPR013856">
    <property type="entry name" value="Peptidase_M4_domain"/>
</dbReference>
<keyword evidence="6" id="KW-0479">Metal-binding</keyword>
<organism evidence="17 18">
    <name type="scientific">Bacillus pseudomycoides</name>
    <dbReference type="NCBI Taxonomy" id="64104"/>
    <lineage>
        <taxon>Bacteria</taxon>
        <taxon>Bacillati</taxon>
        <taxon>Bacillota</taxon>
        <taxon>Bacilli</taxon>
        <taxon>Bacillales</taxon>
        <taxon>Bacillaceae</taxon>
        <taxon>Bacillus</taxon>
        <taxon>Bacillus cereus group</taxon>
    </lineage>
</organism>
<proteinExistence type="inferred from homology"/>
<dbReference type="EMBL" id="NUDP01000129">
    <property type="protein sequence ID" value="PEM64239.1"/>
    <property type="molecule type" value="Genomic_DNA"/>
</dbReference>
<dbReference type="Pfam" id="PF01447">
    <property type="entry name" value="Peptidase_M4"/>
    <property type="match status" value="1"/>
</dbReference>
<dbReference type="AlphaFoldDB" id="A0A2C3PJ42"/>
<dbReference type="Gene3D" id="3.10.170.10">
    <property type="match status" value="1"/>
</dbReference>
<keyword evidence="7 13" id="KW-0732">Signal</keyword>